<evidence type="ECO:0000313" key="5">
    <source>
        <dbReference type="Proteomes" id="UP001107558"/>
    </source>
</evidence>
<feature type="coiled-coil region" evidence="1">
    <location>
        <begin position="767"/>
        <end position="794"/>
    </location>
</feature>
<dbReference type="Proteomes" id="UP001107558">
    <property type="component" value="Chromosome 3"/>
</dbReference>
<evidence type="ECO:0000256" key="2">
    <source>
        <dbReference type="SAM" id="MobiDB-lite"/>
    </source>
</evidence>
<keyword evidence="5" id="KW-1185">Reference proteome</keyword>
<dbReference type="PANTHER" id="PTHR43686">
    <property type="entry name" value="SULFURTRANSFERASE-RELATED"/>
    <property type="match status" value="1"/>
</dbReference>
<dbReference type="Gene3D" id="3.40.640.10">
    <property type="entry name" value="Type I PLP-dependent aspartate aminotransferase-like (Major domain)"/>
    <property type="match status" value="1"/>
</dbReference>
<dbReference type="AlphaFoldDB" id="A0A9J6BLF6"/>
<accession>A0A9J6BLF6</accession>
<dbReference type="EMBL" id="JADBJN010000003">
    <property type="protein sequence ID" value="KAG5670455.1"/>
    <property type="molecule type" value="Genomic_DNA"/>
</dbReference>
<feature type="domain" description="Aminotransferase class V" evidence="3">
    <location>
        <begin position="110"/>
        <end position="297"/>
    </location>
</feature>
<dbReference type="OrthoDB" id="420046at2759"/>
<dbReference type="InterPro" id="IPR015422">
    <property type="entry name" value="PyrdxlP-dep_Trfase_small"/>
</dbReference>
<protein>
    <recommendedName>
        <fullName evidence="3">Aminotransferase class V domain-containing protein</fullName>
    </recommendedName>
</protein>
<dbReference type="PANTHER" id="PTHR43686:SF1">
    <property type="entry name" value="AMINOTRAN_5 DOMAIN-CONTAINING PROTEIN"/>
    <property type="match status" value="1"/>
</dbReference>
<feature type="compositionally biased region" description="Polar residues" evidence="2">
    <location>
        <begin position="612"/>
        <end position="623"/>
    </location>
</feature>
<name>A0A9J6BLF6_POLVA</name>
<gene>
    <name evidence="4" type="ORF">PVAND_000719</name>
</gene>
<dbReference type="InterPro" id="IPR015424">
    <property type="entry name" value="PyrdxlP-dep_Trfase"/>
</dbReference>
<dbReference type="GO" id="GO:0016740">
    <property type="term" value="F:transferase activity"/>
    <property type="evidence" value="ECO:0007669"/>
    <property type="project" value="UniProtKB-ARBA"/>
</dbReference>
<dbReference type="InterPro" id="IPR000192">
    <property type="entry name" value="Aminotrans_V_dom"/>
</dbReference>
<evidence type="ECO:0000256" key="1">
    <source>
        <dbReference type="SAM" id="Coils"/>
    </source>
</evidence>
<evidence type="ECO:0000259" key="3">
    <source>
        <dbReference type="Pfam" id="PF00266"/>
    </source>
</evidence>
<organism evidence="4 5">
    <name type="scientific">Polypedilum vanderplanki</name>
    <name type="common">Sleeping chironomid midge</name>
    <dbReference type="NCBI Taxonomy" id="319348"/>
    <lineage>
        <taxon>Eukaryota</taxon>
        <taxon>Metazoa</taxon>
        <taxon>Ecdysozoa</taxon>
        <taxon>Arthropoda</taxon>
        <taxon>Hexapoda</taxon>
        <taxon>Insecta</taxon>
        <taxon>Pterygota</taxon>
        <taxon>Neoptera</taxon>
        <taxon>Endopterygota</taxon>
        <taxon>Diptera</taxon>
        <taxon>Nematocera</taxon>
        <taxon>Chironomoidea</taxon>
        <taxon>Chironomidae</taxon>
        <taxon>Chironominae</taxon>
        <taxon>Polypedilum</taxon>
        <taxon>Polypedilum</taxon>
    </lineage>
</organism>
<dbReference type="SUPFAM" id="SSF53383">
    <property type="entry name" value="PLP-dependent transferases"/>
    <property type="match status" value="1"/>
</dbReference>
<evidence type="ECO:0000313" key="4">
    <source>
        <dbReference type="EMBL" id="KAG5670455.1"/>
    </source>
</evidence>
<sequence>MSATRKQRPVKTISICQDFVFPKSVTRERRPQKTEDTQKLLKYIDDAVIGKGSLFFGPFGRRKVVYANYSTSGRSLQFLEDYILKEVLPAYGDLNCTSSVTGLQSNLYDTESRDLIKHAVNATDDDEIIFCNNPSNRLAQLFGIGNSYENNEKYNRVILFVSYLEPYANIKPWIDLNVQVEKIKKNIDGFLDLVDLERKLCLYKESGCKLVGLFSTVSRLTGILADDVATTILLHQYGAISVWDYTDSCSSAQINVNPDLPLATKDAIFFSCCNMIGGVQAGGILIVKKSIMQNLPSIRMEMINSINIVRCGLVMQLKETLGTHIMTRNEKICKQVLSHIRTIPEIILIGPSSTVARRIPTISFLIKHPRGTFLHHRFVVAVLNDVFGIQSTANNLINQALGISDNLKVEYEKCIKNQCNESISPGYTCLTFPFFMTDAEINFILESLKMVAQEGWKLLIQYEMNTKNGEWRHHTNALAKERKWLHSIRYNDGRMLFNDRRISAPDRLPQNYGDCLQTARNIFSRARKTAQRSNSNDSFFATSNDEETEKLRWFILPREAHELLLGPSQNVKNLPPFDPKNLVEKPLMLDFRLLQKSRSLIDSLKPLKTSPPLENQNSSAYSSPPSPIVRFSLGGDTQCAMSNFSHPISIPNRNRCHSWSSKSPPKSILLTQKMRPKRCLSQCVSSQTDFLKSSFDFESCSSDTEQDISEYVRGVTKEISDEIKSEIREVISKVEDVLENSESVNDMQALCVANVNCAEDMKSESELSAAVARNTNLMRQINNMNDETKLTQNQRRSDSLPIQPVYTGAISKLKTVTHNELSSQDSGINMSFNDDERRKTRNFSDDKMIIKKECDT</sequence>
<feature type="region of interest" description="Disordered" evidence="2">
    <location>
        <begin position="606"/>
        <end position="625"/>
    </location>
</feature>
<dbReference type="Pfam" id="PF00266">
    <property type="entry name" value="Aminotran_5"/>
    <property type="match status" value="1"/>
</dbReference>
<comment type="caution">
    <text evidence="4">The sequence shown here is derived from an EMBL/GenBank/DDBJ whole genome shotgun (WGS) entry which is preliminary data.</text>
</comment>
<keyword evidence="1" id="KW-0175">Coiled coil</keyword>
<reference evidence="4" key="1">
    <citation type="submission" date="2021-03" db="EMBL/GenBank/DDBJ databases">
        <title>Chromosome level genome of the anhydrobiotic midge Polypedilum vanderplanki.</title>
        <authorList>
            <person name="Yoshida Y."/>
            <person name="Kikawada T."/>
            <person name="Gusev O."/>
        </authorList>
    </citation>
    <scope>NUCLEOTIDE SEQUENCE</scope>
    <source>
        <strain evidence="4">NIAS01</strain>
        <tissue evidence="4">Whole body or cell culture</tissue>
    </source>
</reference>
<proteinExistence type="predicted"/>
<dbReference type="Gene3D" id="3.90.1150.10">
    <property type="entry name" value="Aspartate Aminotransferase, domain 1"/>
    <property type="match status" value="1"/>
</dbReference>
<dbReference type="InterPro" id="IPR015421">
    <property type="entry name" value="PyrdxlP-dep_Trfase_major"/>
</dbReference>